<dbReference type="GO" id="GO:0046983">
    <property type="term" value="F:protein dimerization activity"/>
    <property type="evidence" value="ECO:0007669"/>
    <property type="project" value="InterPro"/>
</dbReference>
<keyword evidence="3" id="KW-1185">Reference proteome</keyword>
<dbReference type="Pfam" id="PF05699">
    <property type="entry name" value="Dimer_Tnp_hAT"/>
    <property type="match status" value="1"/>
</dbReference>
<accession>A0A6G0IZB9</accession>
<evidence type="ECO:0000259" key="1">
    <source>
        <dbReference type="Pfam" id="PF05699"/>
    </source>
</evidence>
<gene>
    <name evidence="2" type="ORF">D5F01_LYC05639</name>
</gene>
<comment type="caution">
    <text evidence="2">The sequence shown here is derived from an EMBL/GenBank/DDBJ whole genome shotgun (WGS) entry which is preliminary data.</text>
</comment>
<organism evidence="2 3">
    <name type="scientific">Larimichthys crocea</name>
    <name type="common">Large yellow croaker</name>
    <name type="synonym">Pseudosciaena crocea</name>
    <dbReference type="NCBI Taxonomy" id="215358"/>
    <lineage>
        <taxon>Eukaryota</taxon>
        <taxon>Metazoa</taxon>
        <taxon>Chordata</taxon>
        <taxon>Craniata</taxon>
        <taxon>Vertebrata</taxon>
        <taxon>Euteleostomi</taxon>
        <taxon>Actinopterygii</taxon>
        <taxon>Neopterygii</taxon>
        <taxon>Teleostei</taxon>
        <taxon>Neoteleostei</taxon>
        <taxon>Acanthomorphata</taxon>
        <taxon>Eupercaria</taxon>
        <taxon>Sciaenidae</taxon>
        <taxon>Larimichthys</taxon>
    </lineage>
</organism>
<feature type="domain" description="HAT C-terminal dimerisation" evidence="1">
    <location>
        <begin position="208"/>
        <end position="266"/>
    </location>
</feature>
<dbReference type="EMBL" id="REGW02000005">
    <property type="protein sequence ID" value="KAE8296869.1"/>
    <property type="molecule type" value="Genomic_DNA"/>
</dbReference>
<name>A0A6G0IZB9_LARCR</name>
<dbReference type="Proteomes" id="UP000424527">
    <property type="component" value="Unassembled WGS sequence"/>
</dbReference>
<evidence type="ECO:0000313" key="2">
    <source>
        <dbReference type="EMBL" id="KAE8296869.1"/>
    </source>
</evidence>
<dbReference type="PANTHER" id="PTHR46289">
    <property type="entry name" value="52 KDA REPRESSOR OF THE INHIBITOR OF THE PROTEIN KINASE-LIKE PROTEIN-RELATED"/>
    <property type="match status" value="1"/>
</dbReference>
<sequence length="282" mass="31998">MSASSSESASRAEGLHVRLQQGNVVLGLMLALDVISELEVLNASLQKSTQTVEGMVSAVSVVQESLKSKRTSDHFQEVFKEAEDMVEKLCLEPIALPRTHRPPKRYTGPAPAHRPASPVEFHRVEFYRVLDTVDTQITDRFMQPGIEALKELEALLLTPIENSTQNSVEKYPELQWEDLKIQLAMFKRKYPFKTTADVTKILQAMPVEVRGLFEQVDTIVRLLMVVPASSAEAERSFSGLRRLKTWLRSTMTQKRLNGMAVCHIHQERLENLNRRDIAQTFI</sequence>
<dbReference type="PANTHER" id="PTHR46289:SF14">
    <property type="entry name" value="DUF4371 DOMAIN-CONTAINING PROTEIN"/>
    <property type="match status" value="1"/>
</dbReference>
<dbReference type="InterPro" id="IPR052958">
    <property type="entry name" value="IFN-induced_PKR_regulator"/>
</dbReference>
<reference evidence="2 3" key="1">
    <citation type="submission" date="2019-07" db="EMBL/GenBank/DDBJ databases">
        <title>Chromosome genome assembly for large yellow croaker.</title>
        <authorList>
            <person name="Xiao S."/>
        </authorList>
    </citation>
    <scope>NUCLEOTIDE SEQUENCE [LARGE SCALE GENOMIC DNA]</scope>
    <source>
        <strain evidence="2">JMULYC20181020</strain>
        <tissue evidence="2">Muscle</tissue>
    </source>
</reference>
<evidence type="ECO:0000313" key="3">
    <source>
        <dbReference type="Proteomes" id="UP000424527"/>
    </source>
</evidence>
<dbReference type="InterPro" id="IPR008906">
    <property type="entry name" value="HATC_C_dom"/>
</dbReference>
<dbReference type="AlphaFoldDB" id="A0A6G0IZB9"/>
<proteinExistence type="predicted"/>
<protein>
    <recommendedName>
        <fullName evidence="1">HAT C-terminal dimerisation domain-containing protein</fullName>
    </recommendedName>
</protein>